<organism evidence="1 2">
    <name type="scientific">Choiromyces venosus 120613-1</name>
    <dbReference type="NCBI Taxonomy" id="1336337"/>
    <lineage>
        <taxon>Eukaryota</taxon>
        <taxon>Fungi</taxon>
        <taxon>Dikarya</taxon>
        <taxon>Ascomycota</taxon>
        <taxon>Pezizomycotina</taxon>
        <taxon>Pezizomycetes</taxon>
        <taxon>Pezizales</taxon>
        <taxon>Tuberaceae</taxon>
        <taxon>Choiromyces</taxon>
    </lineage>
</organism>
<dbReference type="AlphaFoldDB" id="A0A3N4K7V1"/>
<reference evidence="1 2" key="1">
    <citation type="journal article" date="2018" name="Nat. Ecol. Evol.">
        <title>Pezizomycetes genomes reveal the molecular basis of ectomycorrhizal truffle lifestyle.</title>
        <authorList>
            <person name="Murat C."/>
            <person name="Payen T."/>
            <person name="Noel B."/>
            <person name="Kuo A."/>
            <person name="Morin E."/>
            <person name="Chen J."/>
            <person name="Kohler A."/>
            <person name="Krizsan K."/>
            <person name="Balestrini R."/>
            <person name="Da Silva C."/>
            <person name="Montanini B."/>
            <person name="Hainaut M."/>
            <person name="Levati E."/>
            <person name="Barry K.W."/>
            <person name="Belfiori B."/>
            <person name="Cichocki N."/>
            <person name="Clum A."/>
            <person name="Dockter R.B."/>
            <person name="Fauchery L."/>
            <person name="Guy J."/>
            <person name="Iotti M."/>
            <person name="Le Tacon F."/>
            <person name="Lindquist E.A."/>
            <person name="Lipzen A."/>
            <person name="Malagnac F."/>
            <person name="Mello A."/>
            <person name="Molinier V."/>
            <person name="Miyauchi S."/>
            <person name="Poulain J."/>
            <person name="Riccioni C."/>
            <person name="Rubini A."/>
            <person name="Sitrit Y."/>
            <person name="Splivallo R."/>
            <person name="Traeger S."/>
            <person name="Wang M."/>
            <person name="Zifcakova L."/>
            <person name="Wipf D."/>
            <person name="Zambonelli A."/>
            <person name="Paolocci F."/>
            <person name="Nowrousian M."/>
            <person name="Ottonello S."/>
            <person name="Baldrian P."/>
            <person name="Spatafora J.W."/>
            <person name="Henrissat B."/>
            <person name="Nagy L.G."/>
            <person name="Aury J.M."/>
            <person name="Wincker P."/>
            <person name="Grigoriev I.V."/>
            <person name="Bonfante P."/>
            <person name="Martin F.M."/>
        </authorList>
    </citation>
    <scope>NUCLEOTIDE SEQUENCE [LARGE SCALE GENOMIC DNA]</scope>
    <source>
        <strain evidence="1 2">120613-1</strain>
    </source>
</reference>
<evidence type="ECO:0000313" key="2">
    <source>
        <dbReference type="Proteomes" id="UP000276215"/>
    </source>
</evidence>
<sequence>MVPRLHYSPLIITSCAKLPGTAFLLPLYPNGSEAVLPVLFPVDLVRSFVRALLQLKGASLPPDFMYVSWIWHNGSSLEARFKTKSLSYGSLIA</sequence>
<evidence type="ECO:0000313" key="1">
    <source>
        <dbReference type="EMBL" id="RPB04531.1"/>
    </source>
</evidence>
<name>A0A3N4K7V1_9PEZI</name>
<dbReference type="Proteomes" id="UP000276215">
    <property type="component" value="Unassembled WGS sequence"/>
</dbReference>
<protein>
    <submittedName>
        <fullName evidence="1">Uncharacterized protein</fullName>
    </submittedName>
</protein>
<keyword evidence="2" id="KW-1185">Reference proteome</keyword>
<proteinExistence type="predicted"/>
<dbReference type="EMBL" id="ML120358">
    <property type="protein sequence ID" value="RPB04531.1"/>
    <property type="molecule type" value="Genomic_DNA"/>
</dbReference>
<gene>
    <name evidence="1" type="ORF">L873DRAFT_1799454</name>
</gene>
<dbReference type="PROSITE" id="PS51257">
    <property type="entry name" value="PROKAR_LIPOPROTEIN"/>
    <property type="match status" value="1"/>
</dbReference>
<accession>A0A3N4K7V1</accession>